<name>A0A4U7N9L2_9RHOB</name>
<organism evidence="5 6">
    <name type="scientific">Shimia litoralis</name>
    <dbReference type="NCBI Taxonomy" id="420403"/>
    <lineage>
        <taxon>Bacteria</taxon>
        <taxon>Pseudomonadati</taxon>
        <taxon>Pseudomonadota</taxon>
        <taxon>Alphaproteobacteria</taxon>
        <taxon>Rhodobacterales</taxon>
        <taxon>Roseobacteraceae</taxon>
    </lineage>
</organism>
<keyword evidence="3" id="KW-0479">Metal-binding</keyword>
<dbReference type="PANTHER" id="PTHR37418:SF2">
    <property type="entry name" value="3-KETO-5-AMINOHEXANOATE CLEAVAGE ENZYME"/>
    <property type="match status" value="1"/>
</dbReference>
<dbReference type="Pfam" id="PF05853">
    <property type="entry name" value="BKACE"/>
    <property type="match status" value="1"/>
</dbReference>
<evidence type="ECO:0000256" key="4">
    <source>
        <dbReference type="ARBA" id="ARBA00022833"/>
    </source>
</evidence>
<proteinExistence type="predicted"/>
<dbReference type="OrthoDB" id="9805277at2"/>
<evidence type="ECO:0000256" key="1">
    <source>
        <dbReference type="ARBA" id="ARBA00001947"/>
    </source>
</evidence>
<comment type="cofactor">
    <cofactor evidence="1">
        <name>Zn(2+)</name>
        <dbReference type="ChEBI" id="CHEBI:29105"/>
    </cofactor>
</comment>
<accession>A0A4U7N9L2</accession>
<dbReference type="GO" id="GO:0043720">
    <property type="term" value="F:3-keto-5-aminohexanoate cleavage activity"/>
    <property type="evidence" value="ECO:0007669"/>
    <property type="project" value="InterPro"/>
</dbReference>
<evidence type="ECO:0000256" key="2">
    <source>
        <dbReference type="ARBA" id="ARBA00022679"/>
    </source>
</evidence>
<keyword evidence="4" id="KW-0862">Zinc</keyword>
<gene>
    <name evidence="5" type="ORF">FAP39_00800</name>
</gene>
<dbReference type="PANTHER" id="PTHR37418">
    <property type="entry name" value="3-KETO-5-AMINOHEXANOATE CLEAVAGE ENZYME-RELATED"/>
    <property type="match status" value="1"/>
</dbReference>
<dbReference type="AlphaFoldDB" id="A0A4U7N9L2"/>
<dbReference type="Proteomes" id="UP000306575">
    <property type="component" value="Unassembled WGS sequence"/>
</dbReference>
<dbReference type="InterPro" id="IPR008567">
    <property type="entry name" value="BKACE"/>
</dbReference>
<reference evidence="5 6" key="1">
    <citation type="submission" date="2019-04" db="EMBL/GenBank/DDBJ databases">
        <title>Genome sequence of Pelagicola litoralis CL-ES2.</title>
        <authorList>
            <person name="Cao J."/>
        </authorList>
    </citation>
    <scope>NUCLEOTIDE SEQUENCE [LARGE SCALE GENOMIC DNA]</scope>
    <source>
        <strain evidence="5 6">CL-ES2</strain>
    </source>
</reference>
<dbReference type="GO" id="GO:0046872">
    <property type="term" value="F:metal ion binding"/>
    <property type="evidence" value="ECO:0007669"/>
    <property type="project" value="UniProtKB-KW"/>
</dbReference>
<keyword evidence="2" id="KW-0808">Transferase</keyword>
<protein>
    <submittedName>
        <fullName evidence="5">3-keto-5-aminohexanoate cleavage protein</fullName>
    </submittedName>
</protein>
<dbReference type="EMBL" id="SULI01000001">
    <property type="protein sequence ID" value="TKZ22443.1"/>
    <property type="molecule type" value="Genomic_DNA"/>
</dbReference>
<dbReference type="InterPro" id="IPR013785">
    <property type="entry name" value="Aldolase_TIM"/>
</dbReference>
<sequence>MKSHSSTPFLCRNTHMSTAFDLMVAPNGARLTQSDHPALPLTTREIAHTAMACAKEGATAVHAHIRDARGQHSLDAALYHQLMRDIAAISSIHVQFSTEAAGIFDVATQRTCLEAAPSQDASIALREIARDPANLRAIYHAAADKGIDMQHIVYDTHDLVALLDHFETGTIPMQSRRVLCVLGRYSHDLTSTPQDLDPFLKAMGGHDLNWMVCAFGRHEQDCLMAALDAGGHARIGFENNRLTPDGSILPDNAASVASFVERAAKSGFSPKQVTS</sequence>
<comment type="caution">
    <text evidence="5">The sequence shown here is derived from an EMBL/GenBank/DDBJ whole genome shotgun (WGS) entry which is preliminary data.</text>
</comment>
<evidence type="ECO:0000256" key="3">
    <source>
        <dbReference type="ARBA" id="ARBA00022723"/>
    </source>
</evidence>
<dbReference type="Gene3D" id="3.20.20.70">
    <property type="entry name" value="Aldolase class I"/>
    <property type="match status" value="1"/>
</dbReference>
<evidence type="ECO:0000313" key="6">
    <source>
        <dbReference type="Proteomes" id="UP000306575"/>
    </source>
</evidence>
<evidence type="ECO:0000313" key="5">
    <source>
        <dbReference type="EMBL" id="TKZ22443.1"/>
    </source>
</evidence>
<keyword evidence="6" id="KW-1185">Reference proteome</keyword>